<comment type="caution">
    <text evidence="3">The sequence shown here is derived from an EMBL/GenBank/DDBJ whole genome shotgun (WGS) entry which is preliminary data.</text>
</comment>
<dbReference type="InterPro" id="IPR036412">
    <property type="entry name" value="HAD-like_sf"/>
</dbReference>
<dbReference type="AlphaFoldDB" id="A0A537KXP5"/>
<dbReference type="GO" id="GO:0016787">
    <property type="term" value="F:hydrolase activity"/>
    <property type="evidence" value="ECO:0007669"/>
    <property type="project" value="UniProtKB-KW"/>
</dbReference>
<dbReference type="PRINTS" id="PR00413">
    <property type="entry name" value="HADHALOGNASE"/>
</dbReference>
<dbReference type="Gene3D" id="1.10.150.240">
    <property type="entry name" value="Putative phosphatase, domain 2"/>
    <property type="match status" value="1"/>
</dbReference>
<reference evidence="3 4" key="1">
    <citation type="journal article" date="2019" name="Nat. Microbiol.">
        <title>Mediterranean grassland soil C-N compound turnover is dependent on rainfall and depth, and is mediated by genomically divergent microorganisms.</title>
        <authorList>
            <person name="Diamond S."/>
            <person name="Andeer P.F."/>
            <person name="Li Z."/>
            <person name="Crits-Christoph A."/>
            <person name="Burstein D."/>
            <person name="Anantharaman K."/>
            <person name="Lane K.R."/>
            <person name="Thomas B.C."/>
            <person name="Pan C."/>
            <person name="Northen T.R."/>
            <person name="Banfield J.F."/>
        </authorList>
    </citation>
    <scope>NUCLEOTIDE SEQUENCE [LARGE SCALE GENOMIC DNA]</scope>
    <source>
        <strain evidence="3">NP_4</strain>
    </source>
</reference>
<accession>A0A537KXP5</accession>
<gene>
    <name evidence="3" type="ORF">E6H01_09500</name>
</gene>
<name>A0A537KXP5_9BACT</name>
<dbReference type="SUPFAM" id="SSF56784">
    <property type="entry name" value="HAD-like"/>
    <property type="match status" value="1"/>
</dbReference>
<dbReference type="InterPro" id="IPR023214">
    <property type="entry name" value="HAD_sf"/>
</dbReference>
<evidence type="ECO:0000256" key="2">
    <source>
        <dbReference type="SAM" id="MobiDB-lite"/>
    </source>
</evidence>
<evidence type="ECO:0000313" key="3">
    <source>
        <dbReference type="EMBL" id="TMJ00522.1"/>
    </source>
</evidence>
<evidence type="ECO:0000313" key="4">
    <source>
        <dbReference type="Proteomes" id="UP000319353"/>
    </source>
</evidence>
<dbReference type="InterPro" id="IPR006439">
    <property type="entry name" value="HAD-SF_hydro_IA"/>
</dbReference>
<feature type="region of interest" description="Disordered" evidence="2">
    <location>
        <begin position="1"/>
        <end position="22"/>
    </location>
</feature>
<feature type="region of interest" description="Disordered" evidence="2">
    <location>
        <begin position="41"/>
        <end position="63"/>
    </location>
</feature>
<protein>
    <recommendedName>
        <fullName evidence="5">Haloacid dehalogenase type II</fullName>
    </recommendedName>
</protein>
<sequence length="306" mass="33213">MRRGRAAARSSSRGMAGVRDRLTARQRDCATASVYDTLGMNPALTDTRRGPGTRGRRTKGRHEGHGDVTVALRAITFDVYSALYDTVSGLQQALGALMQTRGTGGDPAALARAWRQRHMEYLLIANSLDREPARNRTALEASARHVLAALRPPLSRDEIFYLIDAWETLPPWPETLGVLTQIRRLPVILGTLSNGDADMLEALLGRLPVAFDRIISTEGGKFKPHPSVYAKALQALGVDRDDLLHIAGSATDAAGATAFHIRTVWVNRSGGAVFDPRFAPAYELPDLTGLSGILAKSKWGLSPNEK</sequence>
<dbReference type="InterPro" id="IPR051540">
    <property type="entry name" value="S-2-haloacid_dehalogenase"/>
</dbReference>
<dbReference type="Gene3D" id="3.40.50.1000">
    <property type="entry name" value="HAD superfamily/HAD-like"/>
    <property type="match status" value="1"/>
</dbReference>
<dbReference type="PANTHER" id="PTHR43316">
    <property type="entry name" value="HYDROLASE, HALOACID DELAHOGENASE-RELATED"/>
    <property type="match status" value="1"/>
</dbReference>
<proteinExistence type="predicted"/>
<dbReference type="SFLD" id="SFLDS00003">
    <property type="entry name" value="Haloacid_Dehalogenase"/>
    <property type="match status" value="1"/>
</dbReference>
<organism evidence="3 4">
    <name type="scientific">Candidatus Segetimicrobium genomatis</name>
    <dbReference type="NCBI Taxonomy" id="2569760"/>
    <lineage>
        <taxon>Bacteria</taxon>
        <taxon>Bacillati</taxon>
        <taxon>Candidatus Sysuimicrobiota</taxon>
        <taxon>Candidatus Sysuimicrobiia</taxon>
        <taxon>Candidatus Sysuimicrobiales</taxon>
        <taxon>Candidatus Segetimicrobiaceae</taxon>
        <taxon>Candidatus Segetimicrobium</taxon>
    </lineage>
</organism>
<dbReference type="NCBIfam" id="TIGR01493">
    <property type="entry name" value="HAD-SF-IA-v2"/>
    <property type="match status" value="1"/>
</dbReference>
<feature type="compositionally biased region" description="Low complexity" evidence="2">
    <location>
        <begin position="7"/>
        <end position="17"/>
    </location>
</feature>
<dbReference type="PANTHER" id="PTHR43316:SF3">
    <property type="entry name" value="HALOACID DEHALOGENASE, TYPE II (AFU_ORTHOLOGUE AFUA_2G07750)-RELATED"/>
    <property type="match status" value="1"/>
</dbReference>
<evidence type="ECO:0008006" key="5">
    <source>
        <dbReference type="Google" id="ProtNLM"/>
    </source>
</evidence>
<dbReference type="SFLD" id="SFLDG01129">
    <property type="entry name" value="C1.5:_HAD__Beta-PGM__Phosphata"/>
    <property type="match status" value="1"/>
</dbReference>
<dbReference type="EMBL" id="VBAL01000114">
    <property type="protein sequence ID" value="TMJ00522.1"/>
    <property type="molecule type" value="Genomic_DNA"/>
</dbReference>
<keyword evidence="1" id="KW-0378">Hydrolase</keyword>
<dbReference type="Proteomes" id="UP000319353">
    <property type="component" value="Unassembled WGS sequence"/>
</dbReference>
<dbReference type="Pfam" id="PF00702">
    <property type="entry name" value="Hydrolase"/>
    <property type="match status" value="1"/>
</dbReference>
<evidence type="ECO:0000256" key="1">
    <source>
        <dbReference type="ARBA" id="ARBA00022801"/>
    </source>
</evidence>
<dbReference type="InterPro" id="IPR023198">
    <property type="entry name" value="PGP-like_dom2"/>
</dbReference>